<dbReference type="SUPFAM" id="SSF51445">
    <property type="entry name" value="(Trans)glycosidases"/>
    <property type="match status" value="1"/>
</dbReference>
<dbReference type="PRINTS" id="PR00850">
    <property type="entry name" value="GLHYDRLASE59"/>
</dbReference>
<keyword evidence="6" id="KW-0326">Glycosidase</keyword>
<name>A0ABV0RDE1_9TELE</name>
<dbReference type="Pfam" id="PF02057">
    <property type="entry name" value="Glyco_hydro_59"/>
    <property type="match status" value="1"/>
</dbReference>
<protein>
    <recommendedName>
        <fullName evidence="12">Glycosyl hydrolase family 59 central domain-containing protein</fullName>
    </recommendedName>
</protein>
<dbReference type="InterPro" id="IPR049161">
    <property type="entry name" value="GH59_cat"/>
</dbReference>
<keyword evidence="1" id="KW-0732">Signal</keyword>
<proteinExistence type="predicted"/>
<keyword evidence="5" id="KW-0325">Glycoprotein</keyword>
<evidence type="ECO:0000313" key="10">
    <source>
        <dbReference type="EMBL" id="MEQ2206135.1"/>
    </source>
</evidence>
<gene>
    <name evidence="10" type="ORF">XENOCAPTIV_023911</name>
</gene>
<keyword evidence="11" id="KW-1185">Reference proteome</keyword>
<dbReference type="EMBL" id="JAHRIN010042559">
    <property type="protein sequence ID" value="MEQ2206135.1"/>
    <property type="molecule type" value="Genomic_DNA"/>
</dbReference>
<keyword evidence="3" id="KW-0443">Lipid metabolism</keyword>
<dbReference type="InterPro" id="IPR035394">
    <property type="entry name" value="Glyco_hydro_59_dom"/>
</dbReference>
<dbReference type="InterPro" id="IPR001286">
    <property type="entry name" value="Glyco_hydro_59"/>
</dbReference>
<dbReference type="Proteomes" id="UP001434883">
    <property type="component" value="Unassembled WGS sequence"/>
</dbReference>
<evidence type="ECO:0008006" key="12">
    <source>
        <dbReference type="Google" id="ProtNLM"/>
    </source>
</evidence>
<reference evidence="10 11" key="1">
    <citation type="submission" date="2021-06" db="EMBL/GenBank/DDBJ databases">
        <authorList>
            <person name="Palmer J.M."/>
        </authorList>
    </citation>
    <scope>NUCLEOTIDE SEQUENCE [LARGE SCALE GENOMIC DNA]</scope>
    <source>
        <strain evidence="10 11">XC_2019</strain>
        <tissue evidence="10">Muscle</tissue>
    </source>
</reference>
<evidence type="ECO:0000256" key="6">
    <source>
        <dbReference type="ARBA" id="ARBA00023295"/>
    </source>
</evidence>
<comment type="caution">
    <text evidence="10">The sequence shown here is derived from an EMBL/GenBank/DDBJ whole genome shotgun (WGS) entry which is preliminary data.</text>
</comment>
<evidence type="ECO:0000313" key="11">
    <source>
        <dbReference type="Proteomes" id="UP001434883"/>
    </source>
</evidence>
<sequence>MLDGVGLTDVGIIAADGDWSIANSLITDPHLNESVQVIGAHYPGTTTVPQALKTQKKLWSSEDYSTFNDEVGGGCWARILNQNYVNGQMTATISWNLVASYYEELPFGRDGLMTAQEPWSGNYVVESPIWITAHSTQFTQPGWTYLKTVGHLSQGGSYVALTDGYGNLTVVIETMAHDHSICIRPPLPPFNVTSQNATFQLKGSFVSSNALLMCLMRLSERCSCHLLSAASLSLRPPSKSCRTTLMFVSTESHENKVILLSPKYVQLHVRELGNPPFSEAPNFADQTGVFEYYINLTDPGPHAFTLRQVVTERPITWAADSDQTVSVIGDYL</sequence>
<feature type="domain" description="Glycosyl hydrolase family 59 central" evidence="8">
    <location>
        <begin position="145"/>
        <end position="219"/>
    </location>
</feature>
<dbReference type="InterPro" id="IPR049162">
    <property type="entry name" value="GH59_C"/>
</dbReference>
<keyword evidence="2" id="KW-0378">Hydrolase</keyword>
<evidence type="ECO:0000259" key="8">
    <source>
        <dbReference type="Pfam" id="PF17387"/>
    </source>
</evidence>
<dbReference type="Pfam" id="PF21708">
    <property type="entry name" value="Glyco_hydro_59_C"/>
    <property type="match status" value="1"/>
</dbReference>
<evidence type="ECO:0000256" key="4">
    <source>
        <dbReference type="ARBA" id="ARBA00023157"/>
    </source>
</evidence>
<feature type="domain" description="Glycosyl hydrolase family 59 catalytic" evidence="7">
    <location>
        <begin position="2"/>
        <end position="137"/>
    </location>
</feature>
<evidence type="ECO:0000256" key="3">
    <source>
        <dbReference type="ARBA" id="ARBA00023098"/>
    </source>
</evidence>
<dbReference type="Gene3D" id="2.60.120.560">
    <property type="entry name" value="Exo-inulinase, domain 1"/>
    <property type="match status" value="1"/>
</dbReference>
<dbReference type="PANTHER" id="PTHR15172:SF1">
    <property type="entry name" value="GALACTOCEREBROSIDASE"/>
    <property type="match status" value="1"/>
</dbReference>
<dbReference type="Pfam" id="PF17387">
    <property type="entry name" value="Glyco_hydro_59M"/>
    <property type="match status" value="1"/>
</dbReference>
<organism evidence="10 11">
    <name type="scientific">Xenoophorus captivus</name>
    <dbReference type="NCBI Taxonomy" id="1517983"/>
    <lineage>
        <taxon>Eukaryota</taxon>
        <taxon>Metazoa</taxon>
        <taxon>Chordata</taxon>
        <taxon>Craniata</taxon>
        <taxon>Vertebrata</taxon>
        <taxon>Euteleostomi</taxon>
        <taxon>Actinopterygii</taxon>
        <taxon>Neopterygii</taxon>
        <taxon>Teleostei</taxon>
        <taxon>Neoteleostei</taxon>
        <taxon>Acanthomorphata</taxon>
        <taxon>Ovalentaria</taxon>
        <taxon>Atherinomorphae</taxon>
        <taxon>Cyprinodontiformes</taxon>
        <taxon>Goodeidae</taxon>
        <taxon>Xenoophorus</taxon>
    </lineage>
</organism>
<accession>A0ABV0RDE1</accession>
<evidence type="ECO:0000259" key="9">
    <source>
        <dbReference type="Pfam" id="PF21708"/>
    </source>
</evidence>
<evidence type="ECO:0000256" key="1">
    <source>
        <dbReference type="ARBA" id="ARBA00022729"/>
    </source>
</evidence>
<evidence type="ECO:0000256" key="5">
    <source>
        <dbReference type="ARBA" id="ARBA00023180"/>
    </source>
</evidence>
<dbReference type="PANTHER" id="PTHR15172">
    <property type="entry name" value="GALACTOCEREBROSIDASE"/>
    <property type="match status" value="1"/>
</dbReference>
<keyword evidence="4" id="KW-1015">Disulfide bond</keyword>
<evidence type="ECO:0000256" key="2">
    <source>
        <dbReference type="ARBA" id="ARBA00022801"/>
    </source>
</evidence>
<dbReference type="InterPro" id="IPR017853">
    <property type="entry name" value="GH"/>
</dbReference>
<feature type="domain" description="Glycosyl hydrolase family 59 C-terminal lectin" evidence="9">
    <location>
        <begin position="285"/>
        <end position="331"/>
    </location>
</feature>
<feature type="non-terminal residue" evidence="10">
    <location>
        <position position="332"/>
    </location>
</feature>
<evidence type="ECO:0000259" key="7">
    <source>
        <dbReference type="Pfam" id="PF02057"/>
    </source>
</evidence>
<dbReference type="Gene3D" id="3.20.20.80">
    <property type="entry name" value="Glycosidases"/>
    <property type="match status" value="1"/>
</dbReference>